<evidence type="ECO:0000313" key="2">
    <source>
        <dbReference type="EMBL" id="KAL1892865.1"/>
    </source>
</evidence>
<dbReference type="Proteomes" id="UP001583186">
    <property type="component" value="Unassembled WGS sequence"/>
</dbReference>
<evidence type="ECO:0000313" key="3">
    <source>
        <dbReference type="Proteomes" id="UP001583186"/>
    </source>
</evidence>
<protein>
    <submittedName>
        <fullName evidence="2">Uncharacterized protein</fullName>
    </submittedName>
</protein>
<accession>A0ABR3YXR2</accession>
<organism evidence="2 3">
    <name type="scientific">Sporothrix stenoceras</name>
    <dbReference type="NCBI Taxonomy" id="5173"/>
    <lineage>
        <taxon>Eukaryota</taxon>
        <taxon>Fungi</taxon>
        <taxon>Dikarya</taxon>
        <taxon>Ascomycota</taxon>
        <taxon>Pezizomycotina</taxon>
        <taxon>Sordariomycetes</taxon>
        <taxon>Sordariomycetidae</taxon>
        <taxon>Ophiostomatales</taxon>
        <taxon>Ophiostomataceae</taxon>
        <taxon>Sporothrix</taxon>
    </lineage>
</organism>
<feature type="region of interest" description="Disordered" evidence="1">
    <location>
        <begin position="61"/>
        <end position="90"/>
    </location>
</feature>
<gene>
    <name evidence="2" type="ORF">Sste5346_006758</name>
</gene>
<keyword evidence="3" id="KW-1185">Reference proteome</keyword>
<comment type="caution">
    <text evidence="2">The sequence shown here is derived from an EMBL/GenBank/DDBJ whole genome shotgun (WGS) entry which is preliminary data.</text>
</comment>
<dbReference type="EMBL" id="JAWCUI010000041">
    <property type="protein sequence ID" value="KAL1892865.1"/>
    <property type="molecule type" value="Genomic_DNA"/>
</dbReference>
<name>A0ABR3YXR2_9PEZI</name>
<evidence type="ECO:0000256" key="1">
    <source>
        <dbReference type="SAM" id="MobiDB-lite"/>
    </source>
</evidence>
<proteinExistence type="predicted"/>
<reference evidence="2 3" key="1">
    <citation type="journal article" date="2024" name="IMA Fungus">
        <title>IMA Genome - F19 : A genome assembly and annotation guide to empower mycologists, including annotated draft genome sequences of Ceratocystis pirilliformis, Diaporthe australafricana, Fusarium ophioides, Paecilomyces lecythidis, and Sporothrix stenoceras.</title>
        <authorList>
            <person name="Aylward J."/>
            <person name="Wilson A.M."/>
            <person name="Visagie C.M."/>
            <person name="Spraker J."/>
            <person name="Barnes I."/>
            <person name="Buitendag C."/>
            <person name="Ceriani C."/>
            <person name="Del Mar Angel L."/>
            <person name="du Plessis D."/>
            <person name="Fuchs T."/>
            <person name="Gasser K."/>
            <person name="Kramer D."/>
            <person name="Li W."/>
            <person name="Munsamy K."/>
            <person name="Piso A."/>
            <person name="Price J.L."/>
            <person name="Sonnekus B."/>
            <person name="Thomas C."/>
            <person name="van der Nest A."/>
            <person name="van Dijk A."/>
            <person name="van Heerden A."/>
            <person name="van Vuuren N."/>
            <person name="Yilmaz N."/>
            <person name="Duong T.A."/>
            <person name="van der Merwe N.A."/>
            <person name="Wingfield M.J."/>
            <person name="Wingfield B.D."/>
        </authorList>
    </citation>
    <scope>NUCLEOTIDE SEQUENCE [LARGE SCALE GENOMIC DNA]</scope>
    <source>
        <strain evidence="2 3">CMW 5346</strain>
    </source>
</reference>
<sequence length="135" mass="15417">MHYSVEDQTPSLAHLSNRFYAKVTIHFYVPPKKFILRSLDACTEKALDKFAVEIKERIREKRFTSTGRRSGAAGNGGPAPPPRKGPPCDAEKVFNVMPSIEEIFPSRFNKAGKLNLLEMPVRDQRTLNQRPHYYV</sequence>